<protein>
    <submittedName>
        <fullName evidence="2">Uncharacterized protein</fullName>
    </submittedName>
</protein>
<comment type="caution">
    <text evidence="2">The sequence shown here is derived from an EMBL/GenBank/DDBJ whole genome shotgun (WGS) entry which is preliminary data.</text>
</comment>
<feature type="region of interest" description="Disordered" evidence="1">
    <location>
        <begin position="66"/>
        <end position="86"/>
    </location>
</feature>
<evidence type="ECO:0000313" key="2">
    <source>
        <dbReference type="EMBL" id="KHN69377.1"/>
    </source>
</evidence>
<dbReference type="OrthoDB" id="2191859at2759"/>
<gene>
    <name evidence="2" type="ORF">M896_081130</name>
</gene>
<keyword evidence="3" id="KW-1185">Reference proteome</keyword>
<dbReference type="VEuPathDB" id="MicrosporidiaDB:M896_081130"/>
<accession>A0A0B2UK05</accession>
<dbReference type="HOGENOM" id="CLU_190875_0_0_1"/>
<evidence type="ECO:0000256" key="1">
    <source>
        <dbReference type="SAM" id="MobiDB-lite"/>
    </source>
</evidence>
<dbReference type="AlphaFoldDB" id="A0A0B2UK05"/>
<sequence>MERHNTTNSKKSIRKLRSVDVLIKRKAYCPSTLKTQAKKLKNTITTTKQIETPKRIIRILSPASRVEISSNSESKKYESVRKIDFS</sequence>
<evidence type="ECO:0000313" key="3">
    <source>
        <dbReference type="Proteomes" id="UP000031056"/>
    </source>
</evidence>
<dbReference type="EMBL" id="JOKQ01000008">
    <property type="protein sequence ID" value="KHN69377.1"/>
    <property type="molecule type" value="Genomic_DNA"/>
</dbReference>
<feature type="compositionally biased region" description="Basic and acidic residues" evidence="1">
    <location>
        <begin position="73"/>
        <end position="86"/>
    </location>
</feature>
<reference evidence="2 3" key="1">
    <citation type="journal article" date="2014" name="MBio">
        <title>The Ordospora colligata genome; evolution of extreme reduction in microsporidia and host-to-parasite horizontal gene transfer.</title>
        <authorList>
            <person name="Pombert J.-F."/>
            <person name="Haag K.L."/>
            <person name="Beidas S."/>
            <person name="Ebert D."/>
            <person name="Keeling P.J."/>
        </authorList>
    </citation>
    <scope>NUCLEOTIDE SEQUENCE [LARGE SCALE GENOMIC DNA]</scope>
    <source>
        <strain evidence="2 3">OC4</strain>
    </source>
</reference>
<name>A0A0B2UK05_9MICR</name>
<dbReference type="GeneID" id="26262153"/>
<proteinExistence type="predicted"/>
<dbReference type="RefSeq" id="XP_014563419.1">
    <property type="nucleotide sequence ID" value="XM_014707933.1"/>
</dbReference>
<dbReference type="InParanoid" id="A0A0B2UK05"/>
<organism evidence="2 3">
    <name type="scientific">Ordospora colligata OC4</name>
    <dbReference type="NCBI Taxonomy" id="1354746"/>
    <lineage>
        <taxon>Eukaryota</taxon>
        <taxon>Fungi</taxon>
        <taxon>Fungi incertae sedis</taxon>
        <taxon>Microsporidia</taxon>
        <taxon>Ordosporidae</taxon>
        <taxon>Ordospora</taxon>
    </lineage>
</organism>
<dbReference type="Proteomes" id="UP000031056">
    <property type="component" value="Unassembled WGS sequence"/>
</dbReference>